<keyword evidence="1" id="KW-1133">Transmembrane helix</keyword>
<protein>
    <submittedName>
        <fullName evidence="2">Uncharacterized protein</fullName>
    </submittedName>
</protein>
<keyword evidence="3" id="KW-1185">Reference proteome</keyword>
<dbReference type="RefSeq" id="WP_023578708.1">
    <property type="nucleotide sequence ID" value="NZ_AVGG01000003.1"/>
</dbReference>
<dbReference type="PATRIC" id="fig|1341181.4.peg.1046"/>
<dbReference type="AlphaFoldDB" id="V6SX67"/>
<sequence>MKTEITSNKVKTYATIVLILLSSFLLSFSLVNYFVFDKEVSAAVLIISAIVFGKSMMSMQKMRNK</sequence>
<comment type="caution">
    <text evidence="2">The sequence shown here is derived from an EMBL/GenBank/DDBJ whole genome shotgun (WGS) entry which is preliminary data.</text>
</comment>
<dbReference type="EMBL" id="AVGG01000003">
    <property type="protein sequence ID" value="ESU29020.1"/>
    <property type="molecule type" value="Genomic_DNA"/>
</dbReference>
<keyword evidence="1" id="KW-0472">Membrane</keyword>
<gene>
    <name evidence="2" type="ORF">FLJC2902T_10550</name>
</gene>
<feature type="transmembrane region" description="Helical" evidence="1">
    <location>
        <begin position="12"/>
        <end position="34"/>
    </location>
</feature>
<organism evidence="2 3">
    <name type="scientific">Flavobacterium limnosediminis JC2902</name>
    <dbReference type="NCBI Taxonomy" id="1341181"/>
    <lineage>
        <taxon>Bacteria</taxon>
        <taxon>Pseudomonadati</taxon>
        <taxon>Bacteroidota</taxon>
        <taxon>Flavobacteriia</taxon>
        <taxon>Flavobacteriales</taxon>
        <taxon>Flavobacteriaceae</taxon>
        <taxon>Flavobacterium</taxon>
    </lineage>
</organism>
<dbReference type="STRING" id="1341181.FLJC2902T_10550"/>
<accession>V6SX67</accession>
<evidence type="ECO:0000313" key="2">
    <source>
        <dbReference type="EMBL" id="ESU29020.1"/>
    </source>
</evidence>
<reference evidence="2 3" key="1">
    <citation type="submission" date="2013-08" db="EMBL/GenBank/DDBJ databases">
        <title>Flavobacterium limnosediminis JC2902 genome sequencing.</title>
        <authorList>
            <person name="Lee K."/>
            <person name="Yi H."/>
            <person name="Park S."/>
            <person name="Chun J."/>
        </authorList>
    </citation>
    <scope>NUCLEOTIDE SEQUENCE [LARGE SCALE GENOMIC DNA]</scope>
    <source>
        <strain evidence="2 3">JC2902</strain>
    </source>
</reference>
<dbReference type="Proteomes" id="UP000018004">
    <property type="component" value="Unassembled WGS sequence"/>
</dbReference>
<proteinExistence type="predicted"/>
<keyword evidence="1" id="KW-0812">Transmembrane</keyword>
<feature type="transmembrane region" description="Helical" evidence="1">
    <location>
        <begin position="40"/>
        <end position="57"/>
    </location>
</feature>
<evidence type="ECO:0000313" key="3">
    <source>
        <dbReference type="Proteomes" id="UP000018004"/>
    </source>
</evidence>
<evidence type="ECO:0000256" key="1">
    <source>
        <dbReference type="SAM" id="Phobius"/>
    </source>
</evidence>
<name>V6SX67_9FLAO</name>
<dbReference type="OrthoDB" id="9929578at2"/>